<dbReference type="GO" id="GO:0051301">
    <property type="term" value="P:cell division"/>
    <property type="evidence" value="ECO:0007669"/>
    <property type="project" value="UniProtKB-KW"/>
</dbReference>
<feature type="transmembrane region" description="Helical" evidence="1">
    <location>
        <begin position="44"/>
        <end position="66"/>
    </location>
</feature>
<sequence>MGAAPAYTYYPERAPERAPRTRISVVPGQGPRTQSPALPSSVVFLAKAVAAVLIVVSLVAFARIALSSATVATSVQAQELSSQIDQARSSGSSLEVSQSLLTNPTYLKQQAAGLGMAAPETIATIELGADVVAYDGAGNLSLSKSVALAVSAGE</sequence>
<organism evidence="2 3">
    <name type="scientific">Enteroscipio rubneri</name>
    <dbReference type="NCBI Taxonomy" id="2070686"/>
    <lineage>
        <taxon>Bacteria</taxon>
        <taxon>Bacillati</taxon>
        <taxon>Actinomycetota</taxon>
        <taxon>Coriobacteriia</taxon>
        <taxon>Eggerthellales</taxon>
        <taxon>Eggerthellaceae</taxon>
        <taxon>Enteroscipio</taxon>
    </lineage>
</organism>
<keyword evidence="1" id="KW-1133">Transmembrane helix</keyword>
<dbReference type="AlphaFoldDB" id="A0A2K2UAM1"/>
<dbReference type="RefSeq" id="WP_103265355.1">
    <property type="nucleotide sequence ID" value="NZ_CABMLE010000010.1"/>
</dbReference>
<evidence type="ECO:0000313" key="3">
    <source>
        <dbReference type="Proteomes" id="UP000236197"/>
    </source>
</evidence>
<keyword evidence="1" id="KW-0812">Transmembrane</keyword>
<keyword evidence="2" id="KW-0131">Cell cycle</keyword>
<keyword evidence="3" id="KW-1185">Reference proteome</keyword>
<gene>
    <name evidence="2" type="ORF">C2L71_08550</name>
</gene>
<evidence type="ECO:0000313" key="2">
    <source>
        <dbReference type="EMBL" id="PNV67282.1"/>
    </source>
</evidence>
<dbReference type="Proteomes" id="UP000236197">
    <property type="component" value="Unassembled WGS sequence"/>
</dbReference>
<reference evidence="3" key="1">
    <citation type="submission" date="2018-01" db="EMBL/GenBank/DDBJ databases">
        <title>Rubneribacter badeniensis gen. nov., sp. nov., and Colonibacter rubneri, gen. nov., sp. nov., WGS of new members of the Eggerthellaceae.</title>
        <authorList>
            <person name="Danylec N."/>
            <person name="Stoll D.A."/>
            <person name="Doetsch A."/>
            <person name="Kulling S.E."/>
            <person name="Huch M."/>
        </authorList>
    </citation>
    <scope>NUCLEOTIDE SEQUENCE [LARGE SCALE GENOMIC DNA]</scope>
    <source>
        <strain evidence="3">ResAG-96</strain>
    </source>
</reference>
<accession>A0A2K2UAM1</accession>
<comment type="caution">
    <text evidence="2">The sequence shown here is derived from an EMBL/GenBank/DDBJ whole genome shotgun (WGS) entry which is preliminary data.</text>
</comment>
<evidence type="ECO:0000256" key="1">
    <source>
        <dbReference type="SAM" id="Phobius"/>
    </source>
</evidence>
<name>A0A2K2UAM1_9ACTN</name>
<dbReference type="EMBL" id="PPEK01000010">
    <property type="protein sequence ID" value="PNV67282.1"/>
    <property type="molecule type" value="Genomic_DNA"/>
</dbReference>
<protein>
    <submittedName>
        <fullName evidence="2">Cell division protein FtsL</fullName>
    </submittedName>
</protein>
<dbReference type="OrthoDB" id="3174768at2"/>
<proteinExistence type="predicted"/>
<keyword evidence="2" id="KW-0132">Cell division</keyword>
<keyword evidence="1" id="KW-0472">Membrane</keyword>